<gene>
    <name evidence="9" type="ORF">K503DRAFT_809820</name>
</gene>
<dbReference type="Pfam" id="PF20255">
    <property type="entry name" value="DUF6606"/>
    <property type="match status" value="1"/>
</dbReference>
<evidence type="ECO:0000313" key="10">
    <source>
        <dbReference type="Proteomes" id="UP000092154"/>
    </source>
</evidence>
<dbReference type="PANTHER" id="PTHR13367">
    <property type="entry name" value="UBIQUITIN THIOESTERASE"/>
    <property type="match status" value="1"/>
</dbReference>
<dbReference type="InterPro" id="IPR022099">
    <property type="entry name" value="DUF3638"/>
</dbReference>
<accession>A0A1B7MGX6</accession>
<feature type="non-terminal residue" evidence="9">
    <location>
        <position position="1990"/>
    </location>
</feature>
<keyword evidence="3" id="KW-0645">Protease</keyword>
<evidence type="ECO:0000259" key="8">
    <source>
        <dbReference type="Pfam" id="PF20255"/>
    </source>
</evidence>
<dbReference type="InParanoid" id="A0A1B7MGX6"/>
<feature type="domain" description="DUF6606" evidence="8">
    <location>
        <begin position="16"/>
        <end position="214"/>
    </location>
</feature>
<sequence>MLKNLGVTTTSTSLTKVIESQIRSMKAGVFPADILAYLIRAQNAAVVLRRLDAETIFESFEVSPPAPAVMEAEGKLLCSYPGPAIIVPNTVVDNLTFPPELANFLACMNHDVLDSAATTTKAHSTVLEGRDTTHPRYITELLTGLLRAFGEPANIPRIRKRIGDDVVWSEAKLPWRRSSLWLVIRVVLQTSLERTSLGRKGYKSFMAALMTDLVRKALEEDLSSDLLYFMSSKIARRLVKLQPEVGLLAMTMHKATKDIKDRLELRSKDVHVAQADSPHWDAAEMDIARDTKLSLTSSEEYITGVLQYTHDHSSSPKFQPTHCQRGTINDFLDSDAGFFNSAYIQDSFLSLSDFECAIERDIDDWVNGVINLDAARIDEACLTIQACATSYSSKAQSSYSKSPENISIMLLTLFELWVALDKLVVKSIPLLKEYSPEVPNPIFDCLLLQKAAALERLKILQQYVATRIRDARPGFSVFSDCVDKNTFAIRYYDDSEEMQSCKRRIESDARVERATRHEELRDKNDKYRCLMNEINSLTCDTYTDWRGWSRHDRYCRKCEKLQERNNLSIEVHEWPLPECVYDAEIVVFELGAPVTFKVWRSVTFHFLHDVCTPATHPVENTIQHMLLMDYQPLSSYCVGSLDQRITLASETKSFLNSHYRTRSLPCTTVDVSVNNGLRFRLYDTTIHVWASGSFQSIDISDLCTYEVPPGPYSALQHYLWGTQHTSNEVLANQAICHAELTLHEFIAFGNLRSGSLLQWMNILRELRARTLTFRDPAVYLLLLQASWEVGELSVDGSRVWHDELMVSDFGHALLDELKSLTVSVEANWLEGVTMAMISALISRLLSSADDSNVIQKSHELMRAVRHATFKWVQELSEALQKAPEVMNSKPAFVTWQLFVAAPTMLGQTISRHCSNRPMTWRPWRTVLSLILLERDRRLSHFLETHFCYHVEDNQDGLDWALKRLWPAYQRHTPWTVLELPNSRWIRCETTSSDDPSCQIIHLDMLTGRLLVDGKPLARLPDCFMRHSSYVMLFGHQVLDVFPTKNAGMEFATKSLIHDFQIFFGTRDEEVVIQSQRADGDLLELIPRGKIKSDFPASLACGHVHWLNLSTRAIEFRPVKTMWQPSNNNWVLQFAEGGQSVVQRGQSALFDIRSPTFLMIARTLRPLEDFRHLEVIHDSDAGQVTVKVNLPLYGLSFFIDSEGELKSHDQRGMVVDENQSTGTMLGLVSQLVLRPKDRQTYDNRRVIIPQGNVVVEPSGHHVEVIIHPGPGRRHYHWYTVDAELCRLTGNVGLTNKLYKVYLHAVCSAHVPDPLTKRTGVAEAMVLLQSAACYSFMKLDPFDSELLTQIGSLTVDRTWYPAHKRSMQQVHWQRGLSSYVQSCAFYHAARDIVQYATKLQVLSETPVAVCPDFPAREESLQERVSQRSTVLYSRDVVDSFYPAQSSSTEYTARDLVSCSDDEQRAFECASMVRDWSTMLEPCRSLYEVFLEWNRVPGEKTHDVSLRYDREWLKPNLSERWMSVYELCHGTDQETHTFELAFTFSAMTYSSPVNTALAVTMFAFAAIPNFREIPSPGYDMYDLSFGLKPPEHDLCRLISSSTTFENSPEASLPQRSHEGYYELDTRRRNEFQSECLREQTAAVNILLNWPSCESSVPRRALDVLNGSRYNTSDLTAKLDNLYTNCYRNHCLKTYLDKVQSVLDEARRAFTPSVKQTYAFTPSNSYVVSVTTFVPTGDLFRKHPPVMTLLSEPLKQSDDSDQFSRGVVDPNPLGDVLSTFLRGRSDQFSQQYSVHLEESQRHLEHERSLTPPRSTCRVDILQHYQTWCGIYSNALLSLEEHLAPCGLTEESLFNSGQWPCITITFLLGLLASTSKTPLCDAWKTPLTNFALILLRLQRLRRLLKLAAGGDHEEFLKELENDGYQGVDNTQGYVDWLLIQAENRFIIRHMQASVAIEMISPSSGNNTALQLHMGEGKSSVIVPICCAALADGSKL</sequence>
<evidence type="ECO:0000256" key="3">
    <source>
        <dbReference type="ARBA" id="ARBA00022670"/>
    </source>
</evidence>
<evidence type="ECO:0000259" key="7">
    <source>
        <dbReference type="Pfam" id="PF12340"/>
    </source>
</evidence>
<dbReference type="EC" id="3.4.19.12" evidence="2"/>
<organism evidence="9 10">
    <name type="scientific">Rhizopogon vinicolor AM-OR11-026</name>
    <dbReference type="NCBI Taxonomy" id="1314800"/>
    <lineage>
        <taxon>Eukaryota</taxon>
        <taxon>Fungi</taxon>
        <taxon>Dikarya</taxon>
        <taxon>Basidiomycota</taxon>
        <taxon>Agaricomycotina</taxon>
        <taxon>Agaricomycetes</taxon>
        <taxon>Agaricomycetidae</taxon>
        <taxon>Boletales</taxon>
        <taxon>Suillineae</taxon>
        <taxon>Rhizopogonaceae</taxon>
        <taxon>Rhizopogon</taxon>
    </lineage>
</organism>
<evidence type="ECO:0000256" key="1">
    <source>
        <dbReference type="ARBA" id="ARBA00000707"/>
    </source>
</evidence>
<dbReference type="PANTHER" id="PTHR13367:SF33">
    <property type="entry name" value="P-LOOP CONTAINING NUCLEOSIDE TRIPHOSPHATE HYDROLASE PROTEIN"/>
    <property type="match status" value="1"/>
</dbReference>
<dbReference type="STRING" id="1314800.A0A1B7MGX6"/>
<dbReference type="EMBL" id="KV449212">
    <property type="protein sequence ID" value="OAX31855.1"/>
    <property type="molecule type" value="Genomic_DNA"/>
</dbReference>
<evidence type="ECO:0000256" key="5">
    <source>
        <dbReference type="ARBA" id="ARBA00022801"/>
    </source>
</evidence>
<feature type="domain" description="DUF3638" evidence="7">
    <location>
        <begin position="1926"/>
        <end position="1990"/>
    </location>
</feature>
<dbReference type="InterPro" id="IPR051346">
    <property type="entry name" value="OTU_Deubiquitinase"/>
</dbReference>
<keyword evidence="6" id="KW-0788">Thiol protease</keyword>
<name>A0A1B7MGX6_9AGAM</name>
<proteinExistence type="predicted"/>
<evidence type="ECO:0000256" key="4">
    <source>
        <dbReference type="ARBA" id="ARBA00022786"/>
    </source>
</evidence>
<keyword evidence="5" id="KW-0378">Hydrolase</keyword>
<evidence type="ECO:0000313" key="9">
    <source>
        <dbReference type="EMBL" id="OAX31855.1"/>
    </source>
</evidence>
<evidence type="ECO:0000256" key="2">
    <source>
        <dbReference type="ARBA" id="ARBA00012759"/>
    </source>
</evidence>
<keyword evidence="10" id="KW-1185">Reference proteome</keyword>
<dbReference type="OrthoDB" id="3182339at2759"/>
<keyword evidence="4" id="KW-0833">Ubl conjugation pathway</keyword>
<dbReference type="GO" id="GO:0006508">
    <property type="term" value="P:proteolysis"/>
    <property type="evidence" value="ECO:0007669"/>
    <property type="project" value="UniProtKB-KW"/>
</dbReference>
<dbReference type="GO" id="GO:0004843">
    <property type="term" value="F:cysteine-type deubiquitinase activity"/>
    <property type="evidence" value="ECO:0007669"/>
    <property type="project" value="UniProtKB-EC"/>
</dbReference>
<dbReference type="Pfam" id="PF12340">
    <property type="entry name" value="DUF3638"/>
    <property type="match status" value="1"/>
</dbReference>
<dbReference type="Proteomes" id="UP000092154">
    <property type="component" value="Unassembled WGS sequence"/>
</dbReference>
<dbReference type="InterPro" id="IPR046541">
    <property type="entry name" value="DUF6606"/>
</dbReference>
<comment type="catalytic activity">
    <reaction evidence="1">
        <text>Thiol-dependent hydrolysis of ester, thioester, amide, peptide and isopeptide bonds formed by the C-terminal Gly of ubiquitin (a 76-residue protein attached to proteins as an intracellular targeting signal).</text>
        <dbReference type="EC" id="3.4.19.12"/>
    </reaction>
</comment>
<evidence type="ECO:0000256" key="6">
    <source>
        <dbReference type="ARBA" id="ARBA00022807"/>
    </source>
</evidence>
<protein>
    <recommendedName>
        <fullName evidence="2">ubiquitinyl hydrolase 1</fullName>
        <ecNumber evidence="2">3.4.19.12</ecNumber>
    </recommendedName>
</protein>
<reference evidence="9 10" key="1">
    <citation type="submission" date="2016-06" db="EMBL/GenBank/DDBJ databases">
        <title>Comparative genomics of the ectomycorrhizal sister species Rhizopogon vinicolor and Rhizopogon vesiculosus (Basidiomycota: Boletales) reveals a divergence of the mating type B locus.</title>
        <authorList>
            <consortium name="DOE Joint Genome Institute"/>
            <person name="Mujic A.B."/>
            <person name="Kuo A."/>
            <person name="Tritt A."/>
            <person name="Lipzen A."/>
            <person name="Chen C."/>
            <person name="Johnson J."/>
            <person name="Sharma A."/>
            <person name="Barry K."/>
            <person name="Grigoriev I.V."/>
            <person name="Spatafora J.W."/>
        </authorList>
    </citation>
    <scope>NUCLEOTIDE SEQUENCE [LARGE SCALE GENOMIC DNA]</scope>
    <source>
        <strain evidence="9 10">AM-OR11-026</strain>
    </source>
</reference>